<dbReference type="EMBL" id="BAAAKJ010000021">
    <property type="protein sequence ID" value="GAA1384087.1"/>
    <property type="molecule type" value="Genomic_DNA"/>
</dbReference>
<organism evidence="2 3">
    <name type="scientific">Kitasatospora putterlickiae</name>
    <dbReference type="NCBI Taxonomy" id="221725"/>
    <lineage>
        <taxon>Bacteria</taxon>
        <taxon>Bacillati</taxon>
        <taxon>Actinomycetota</taxon>
        <taxon>Actinomycetes</taxon>
        <taxon>Kitasatosporales</taxon>
        <taxon>Streptomycetaceae</taxon>
        <taxon>Kitasatospora</taxon>
    </lineage>
</organism>
<feature type="region of interest" description="Disordered" evidence="1">
    <location>
        <begin position="1"/>
        <end position="21"/>
    </location>
</feature>
<feature type="compositionally biased region" description="Pro residues" evidence="1">
    <location>
        <begin position="63"/>
        <end position="72"/>
    </location>
</feature>
<reference evidence="2 3" key="1">
    <citation type="journal article" date="2019" name="Int. J. Syst. Evol. Microbiol.">
        <title>The Global Catalogue of Microorganisms (GCM) 10K type strain sequencing project: providing services to taxonomists for standard genome sequencing and annotation.</title>
        <authorList>
            <consortium name="The Broad Institute Genomics Platform"/>
            <consortium name="The Broad Institute Genome Sequencing Center for Infectious Disease"/>
            <person name="Wu L."/>
            <person name="Ma J."/>
        </authorList>
    </citation>
    <scope>NUCLEOTIDE SEQUENCE [LARGE SCALE GENOMIC DNA]</scope>
    <source>
        <strain evidence="2 3">JCM 12393</strain>
    </source>
</reference>
<keyword evidence="3" id="KW-1185">Reference proteome</keyword>
<evidence type="ECO:0000256" key="1">
    <source>
        <dbReference type="SAM" id="MobiDB-lite"/>
    </source>
</evidence>
<feature type="region of interest" description="Disordered" evidence="1">
    <location>
        <begin position="56"/>
        <end position="85"/>
    </location>
</feature>
<gene>
    <name evidence="2" type="ORF">GCM10009639_05240</name>
</gene>
<name>A0ABN1XMR2_9ACTN</name>
<evidence type="ECO:0000313" key="2">
    <source>
        <dbReference type="EMBL" id="GAA1384087.1"/>
    </source>
</evidence>
<dbReference type="Proteomes" id="UP001499863">
    <property type="component" value="Unassembled WGS sequence"/>
</dbReference>
<protein>
    <submittedName>
        <fullName evidence="2">Uncharacterized protein</fullName>
    </submittedName>
</protein>
<accession>A0ABN1XMR2</accession>
<evidence type="ECO:0000313" key="3">
    <source>
        <dbReference type="Proteomes" id="UP001499863"/>
    </source>
</evidence>
<sequence length="85" mass="9424">MGSPDDPEVPVREEQPPNYRSYTWEDEATGAQCLAFYPDADEADDDRKAQLRAMARRAFPDLDPSPDPPTKPTRPALRLIHGGGS</sequence>
<proteinExistence type="predicted"/>
<comment type="caution">
    <text evidence="2">The sequence shown here is derived from an EMBL/GenBank/DDBJ whole genome shotgun (WGS) entry which is preliminary data.</text>
</comment>